<dbReference type="PANTHER" id="PTHR41775">
    <property type="entry name" value="SECRETED PROTEIN-RELATED"/>
    <property type="match status" value="1"/>
</dbReference>
<organism evidence="3 4">
    <name type="scientific">Candidatus Avibacteroides avistercoris</name>
    <dbReference type="NCBI Taxonomy" id="2840690"/>
    <lineage>
        <taxon>Bacteria</taxon>
        <taxon>Pseudomonadati</taxon>
        <taxon>Bacteroidota</taxon>
        <taxon>Bacteroidia</taxon>
        <taxon>Bacteroidales</taxon>
        <taxon>Bacteroidaceae</taxon>
        <taxon>Bacteroidaceae incertae sedis</taxon>
        <taxon>Candidatus Avibacteroides</taxon>
    </lineage>
</organism>
<dbReference type="AlphaFoldDB" id="A0A9D2UIJ8"/>
<dbReference type="NCBIfam" id="TIGR03296">
    <property type="entry name" value="M6dom_TIGR03296"/>
    <property type="match status" value="1"/>
</dbReference>
<dbReference type="Proteomes" id="UP000787625">
    <property type="component" value="Unassembled WGS sequence"/>
</dbReference>
<dbReference type="GO" id="GO:0008237">
    <property type="term" value="F:metallopeptidase activity"/>
    <property type="evidence" value="ECO:0007669"/>
    <property type="project" value="UniProtKB-KW"/>
</dbReference>
<dbReference type="EMBL" id="DWUP01000098">
    <property type="protein sequence ID" value="HJD53024.1"/>
    <property type="molecule type" value="Genomic_DNA"/>
</dbReference>
<keyword evidence="1" id="KW-0732">Signal</keyword>
<gene>
    <name evidence="3" type="ORF">IAA93_04790</name>
</gene>
<evidence type="ECO:0000313" key="3">
    <source>
        <dbReference type="EMBL" id="HJD53024.1"/>
    </source>
</evidence>
<comment type="caution">
    <text evidence="3">The sequence shown here is derived from an EMBL/GenBank/DDBJ whole genome shotgun (WGS) entry which is preliminary data.</text>
</comment>
<keyword evidence="3" id="KW-0482">Metalloprotease</keyword>
<sequence length="508" mass="56584">MNIRLLATLAFCAVMSGQASAIPAKKQLREFRQPDGTTVTAMLCGDEGLSWFESPDGHRLLKDSDGFLTYATHDEAGDLVASEAIYGRDTAGASLTRSGAAGGGKAAFSERQRRMAAARMPKSSDEYQIFPTEGKCKLLMLLVNFADTEPTRTSDEIREMMNQKGYNGIGSFKDFINENSCGKLDIDVTVTDWLTLDEEHDYFYYDNSGNNAEVMIYRALQKADQEVDFSDFDNDGDGMVDGIMVLHQGYGQESSGDTNDIWSHTSQLTYYYSHNKLTFDDVLIDTYTVEPELIQVDNETSINSTIGVFCHEFMHNLGAMDFYDSDYEGSGGEFLGTGRWDTLADGSWNGNYGDRPAMVNPFQRIVFGWLPEPEVLTDDVSVEGLANIVESRQTYRMNTNDDYDYFIIENRQQSSSPFEAGLLGSGLVVYHVNENFYDKYYDHNTINASASQAVYVVDASIGRDPAETPDSFGSLYLMNAAYGRTYRGFNPYTLPSTVSWNGEYNGNG</sequence>
<feature type="non-terminal residue" evidence="3">
    <location>
        <position position="508"/>
    </location>
</feature>
<dbReference type="PANTHER" id="PTHR41775:SF1">
    <property type="entry name" value="PEPTIDASE M6-LIKE DOMAIN-CONTAINING PROTEIN"/>
    <property type="match status" value="1"/>
</dbReference>
<evidence type="ECO:0000259" key="2">
    <source>
        <dbReference type="Pfam" id="PF05547"/>
    </source>
</evidence>
<reference evidence="3" key="2">
    <citation type="submission" date="2021-04" db="EMBL/GenBank/DDBJ databases">
        <authorList>
            <person name="Gilroy R."/>
        </authorList>
    </citation>
    <scope>NUCLEOTIDE SEQUENCE</scope>
    <source>
        <strain evidence="3">MalCec1-1739</strain>
    </source>
</reference>
<dbReference type="GO" id="GO:0006508">
    <property type="term" value="P:proteolysis"/>
    <property type="evidence" value="ECO:0007669"/>
    <property type="project" value="InterPro"/>
</dbReference>
<feature type="domain" description="Peptidase M6-like" evidence="2">
    <location>
        <begin position="167"/>
        <end position="356"/>
    </location>
</feature>
<feature type="chain" id="PRO_5038723564" evidence="1">
    <location>
        <begin position="22"/>
        <end position="508"/>
    </location>
</feature>
<evidence type="ECO:0000313" key="4">
    <source>
        <dbReference type="Proteomes" id="UP000787625"/>
    </source>
</evidence>
<proteinExistence type="predicted"/>
<dbReference type="InterPro" id="IPR008757">
    <property type="entry name" value="Peptidase_M6-like_domain"/>
</dbReference>
<name>A0A9D2UIJ8_9BACT</name>
<feature type="signal peptide" evidence="1">
    <location>
        <begin position="1"/>
        <end position="21"/>
    </location>
</feature>
<protein>
    <submittedName>
        <fullName evidence="3">M6 family metalloprotease domain-containing protein</fullName>
    </submittedName>
</protein>
<keyword evidence="3" id="KW-0378">Hydrolase</keyword>
<evidence type="ECO:0000256" key="1">
    <source>
        <dbReference type="SAM" id="SignalP"/>
    </source>
</evidence>
<keyword evidence="3" id="KW-0645">Protease</keyword>
<accession>A0A9D2UIJ8</accession>
<dbReference type="Pfam" id="PF05547">
    <property type="entry name" value="Peptidase_M6"/>
    <property type="match status" value="1"/>
</dbReference>
<reference evidence="3" key="1">
    <citation type="journal article" date="2021" name="PeerJ">
        <title>Extensive microbial diversity within the chicken gut microbiome revealed by metagenomics and culture.</title>
        <authorList>
            <person name="Gilroy R."/>
            <person name="Ravi A."/>
            <person name="Getino M."/>
            <person name="Pursley I."/>
            <person name="Horton D.L."/>
            <person name="Alikhan N.F."/>
            <person name="Baker D."/>
            <person name="Gharbi K."/>
            <person name="Hall N."/>
            <person name="Watson M."/>
            <person name="Adriaenssens E.M."/>
            <person name="Foster-Nyarko E."/>
            <person name="Jarju S."/>
            <person name="Secka A."/>
            <person name="Antonio M."/>
            <person name="Oren A."/>
            <person name="Chaudhuri R.R."/>
            <person name="La Ragione R."/>
            <person name="Hildebrand F."/>
            <person name="Pallen M.J."/>
        </authorList>
    </citation>
    <scope>NUCLEOTIDE SEQUENCE</scope>
    <source>
        <strain evidence="3">MalCec1-1739</strain>
    </source>
</reference>